<gene>
    <name evidence="1" type="ORF">OCBIM_22002363mg</name>
</gene>
<proteinExistence type="predicted"/>
<accession>A0A0L8G1B9</accession>
<reference evidence="1" key="1">
    <citation type="submission" date="2015-07" db="EMBL/GenBank/DDBJ databases">
        <title>MeaNS - Measles Nucleotide Surveillance Program.</title>
        <authorList>
            <person name="Tran T."/>
            <person name="Druce J."/>
        </authorList>
    </citation>
    <scope>NUCLEOTIDE SEQUENCE</scope>
    <source>
        <strain evidence="1">UCB-OBI-ISO-001</strain>
        <tissue evidence="1">Gonad</tissue>
    </source>
</reference>
<name>A0A0L8G1B9_OCTBM</name>
<organism evidence="1">
    <name type="scientific">Octopus bimaculoides</name>
    <name type="common">California two-spotted octopus</name>
    <dbReference type="NCBI Taxonomy" id="37653"/>
    <lineage>
        <taxon>Eukaryota</taxon>
        <taxon>Metazoa</taxon>
        <taxon>Spiralia</taxon>
        <taxon>Lophotrochozoa</taxon>
        <taxon>Mollusca</taxon>
        <taxon>Cephalopoda</taxon>
        <taxon>Coleoidea</taxon>
        <taxon>Octopodiformes</taxon>
        <taxon>Octopoda</taxon>
        <taxon>Incirrata</taxon>
        <taxon>Octopodidae</taxon>
        <taxon>Octopus</taxon>
    </lineage>
</organism>
<evidence type="ECO:0000313" key="1">
    <source>
        <dbReference type="EMBL" id="KOF70693.1"/>
    </source>
</evidence>
<dbReference type="AlphaFoldDB" id="A0A0L8G1B9"/>
<dbReference type="EMBL" id="KQ424648">
    <property type="protein sequence ID" value="KOF70693.1"/>
    <property type="molecule type" value="Genomic_DNA"/>
</dbReference>
<protein>
    <submittedName>
        <fullName evidence="1">Uncharacterized protein</fullName>
    </submittedName>
</protein>
<sequence length="67" mass="7470">MEATVTIVKPATPYNDNKCSKCCVKRANIKILLLKTLQFSSRTINNCNNSVNNKITTQNIAKKISIN</sequence>